<dbReference type="InterPro" id="IPR015421">
    <property type="entry name" value="PyrdxlP-dep_Trfase_major"/>
</dbReference>
<comment type="cofactor">
    <cofactor evidence="1">
        <name>pyridoxal 5'-phosphate</name>
        <dbReference type="ChEBI" id="CHEBI:597326"/>
    </cofactor>
</comment>
<evidence type="ECO:0000256" key="2">
    <source>
        <dbReference type="ARBA" id="ARBA00007441"/>
    </source>
</evidence>
<feature type="domain" description="Aminotransferase class I/classII large" evidence="6">
    <location>
        <begin position="40"/>
        <end position="402"/>
    </location>
</feature>
<evidence type="ECO:0000256" key="3">
    <source>
        <dbReference type="ARBA" id="ARBA00022576"/>
    </source>
</evidence>
<dbReference type="PANTHER" id="PTHR46383:SF1">
    <property type="entry name" value="ASPARTATE AMINOTRANSFERASE"/>
    <property type="match status" value="1"/>
</dbReference>
<dbReference type="GO" id="GO:0008483">
    <property type="term" value="F:transaminase activity"/>
    <property type="evidence" value="ECO:0007669"/>
    <property type="project" value="UniProtKB-KW"/>
</dbReference>
<gene>
    <name evidence="7" type="ORF">A3D34_02365</name>
</gene>
<evidence type="ECO:0000256" key="5">
    <source>
        <dbReference type="ARBA" id="ARBA00022898"/>
    </source>
</evidence>
<keyword evidence="5" id="KW-0663">Pyridoxal phosphate</keyword>
<dbReference type="SUPFAM" id="SSF53383">
    <property type="entry name" value="PLP-dependent transferases"/>
    <property type="match status" value="1"/>
</dbReference>
<dbReference type="Gene3D" id="3.40.640.10">
    <property type="entry name" value="Type I PLP-dependent aspartate aminotransferase-like (Major domain)"/>
    <property type="match status" value="1"/>
</dbReference>
<dbReference type="GO" id="GO:0030170">
    <property type="term" value="F:pyridoxal phosphate binding"/>
    <property type="evidence" value="ECO:0007669"/>
    <property type="project" value="InterPro"/>
</dbReference>
<evidence type="ECO:0000256" key="4">
    <source>
        <dbReference type="ARBA" id="ARBA00022679"/>
    </source>
</evidence>
<accession>A0A1G2HZ06</accession>
<dbReference type="PANTHER" id="PTHR46383">
    <property type="entry name" value="ASPARTATE AMINOTRANSFERASE"/>
    <property type="match status" value="1"/>
</dbReference>
<sequence length="424" mass="47333">MKISDNYQNGIPGFRSVPLTGVIYVMNRAMQEGYSYGNNQWFNLGQGAPETGVLAGAPKRIKNVKINYELCEYGPVAGTTELRKAVADFYNKTFRKNKRSKYSYRNVAISGGGRAGLARIASAFGGINLGHFIPDYTAYEELLSVFKAFNPIPILLDQNNGYQISISDLQKEIYGRGLSALLVSNPSNPTGRHIIGSELAQWVALASEAHCTFVFDEFYSHYVFSKTDNPLNIVSAAEYIEDVNKDPIVIIDGLTKNWRYPGWRISWTLAPEKVIESITSAGSFLDGGANHILQKAAISLLDTKNVQQETRAIQTVFKKKRNIAVKKLRQLGFVIDSEPQGSFYVFARLDKLPRSLRDGMTLFEKGLEEKVITVPGQFFDVNPGKRRQDIHSQYKNYTRISFGPNLRSVQGGLAALQRVIAKHI</sequence>
<dbReference type="InterPro" id="IPR050596">
    <property type="entry name" value="AspAT/PAT-like"/>
</dbReference>
<evidence type="ECO:0000313" key="7">
    <source>
        <dbReference type="EMBL" id="OGZ67038.1"/>
    </source>
</evidence>
<proteinExistence type="inferred from homology"/>
<dbReference type="GO" id="GO:0006520">
    <property type="term" value="P:amino acid metabolic process"/>
    <property type="evidence" value="ECO:0007669"/>
    <property type="project" value="InterPro"/>
</dbReference>
<dbReference type="InterPro" id="IPR004839">
    <property type="entry name" value="Aminotransferase_I/II_large"/>
</dbReference>
<dbReference type="Proteomes" id="UP000179183">
    <property type="component" value="Unassembled WGS sequence"/>
</dbReference>
<keyword evidence="4 7" id="KW-0808">Transferase</keyword>
<evidence type="ECO:0000313" key="8">
    <source>
        <dbReference type="Proteomes" id="UP000179183"/>
    </source>
</evidence>
<comment type="similarity">
    <text evidence="2">Belongs to the class-I pyridoxal-phosphate-dependent aminotransferase family.</text>
</comment>
<organism evidence="7 8">
    <name type="scientific">Candidatus Staskawiczbacteria bacterium RIFCSPHIGHO2_02_FULL_33_16</name>
    <dbReference type="NCBI Taxonomy" id="1802204"/>
    <lineage>
        <taxon>Bacteria</taxon>
        <taxon>Candidatus Staskawicziibacteriota</taxon>
    </lineage>
</organism>
<comment type="caution">
    <text evidence="7">The sequence shown here is derived from an EMBL/GenBank/DDBJ whole genome shotgun (WGS) entry which is preliminary data.</text>
</comment>
<dbReference type="InterPro" id="IPR015424">
    <property type="entry name" value="PyrdxlP-dep_Trfase"/>
</dbReference>
<keyword evidence="3 7" id="KW-0032">Aminotransferase</keyword>
<evidence type="ECO:0000259" key="6">
    <source>
        <dbReference type="Pfam" id="PF00155"/>
    </source>
</evidence>
<reference evidence="7 8" key="1">
    <citation type="journal article" date="2016" name="Nat. Commun.">
        <title>Thousands of microbial genomes shed light on interconnected biogeochemical processes in an aquifer system.</title>
        <authorList>
            <person name="Anantharaman K."/>
            <person name="Brown C.T."/>
            <person name="Hug L.A."/>
            <person name="Sharon I."/>
            <person name="Castelle C.J."/>
            <person name="Probst A.J."/>
            <person name="Thomas B.C."/>
            <person name="Singh A."/>
            <person name="Wilkins M.J."/>
            <person name="Karaoz U."/>
            <person name="Brodie E.L."/>
            <person name="Williams K.H."/>
            <person name="Hubbard S.S."/>
            <person name="Banfield J.F."/>
        </authorList>
    </citation>
    <scope>NUCLEOTIDE SEQUENCE [LARGE SCALE GENOMIC DNA]</scope>
</reference>
<name>A0A1G2HZ06_9BACT</name>
<dbReference type="CDD" id="cd00609">
    <property type="entry name" value="AAT_like"/>
    <property type="match status" value="1"/>
</dbReference>
<evidence type="ECO:0000256" key="1">
    <source>
        <dbReference type="ARBA" id="ARBA00001933"/>
    </source>
</evidence>
<dbReference type="Pfam" id="PF00155">
    <property type="entry name" value="Aminotran_1_2"/>
    <property type="match status" value="1"/>
</dbReference>
<protein>
    <submittedName>
        <fullName evidence="7">Aspartate aminotransferase</fullName>
    </submittedName>
</protein>
<dbReference type="AlphaFoldDB" id="A0A1G2HZ06"/>
<dbReference type="EMBL" id="MHOQ01000014">
    <property type="protein sequence ID" value="OGZ67038.1"/>
    <property type="molecule type" value="Genomic_DNA"/>
</dbReference>